<dbReference type="Proteomes" id="UP000284202">
    <property type="component" value="Unassembled WGS sequence"/>
</dbReference>
<dbReference type="AlphaFoldDB" id="A0A418SN32"/>
<proteinExistence type="predicted"/>
<dbReference type="EMBL" id="QZCG01000016">
    <property type="protein sequence ID" value="RJE82371.1"/>
    <property type="molecule type" value="Genomic_DNA"/>
</dbReference>
<sequence length="128" mass="14457">MAKDEQVERGRAGDMPMGERLFRVCQLLDAIEACKWEDTEPVIVAILEEARIGAPDVPFGDVEADADFWAGLATYEELRAYFIASGRKLVNQQLGQRGRMRLIKCILASMSADERREAFRYLNPSSPF</sequence>
<name>A0A418SN32_9RHOB</name>
<evidence type="ECO:0000313" key="2">
    <source>
        <dbReference type="Proteomes" id="UP000284202"/>
    </source>
</evidence>
<keyword evidence="2" id="KW-1185">Reference proteome</keyword>
<dbReference type="RefSeq" id="WP_119751600.1">
    <property type="nucleotide sequence ID" value="NZ_QZCG01000016.1"/>
</dbReference>
<reference evidence="2" key="1">
    <citation type="submission" date="2018-09" db="EMBL/GenBank/DDBJ databases">
        <title>Acidovorax cavernicola nov. sp. isolated from Gruta de las Maravillas (Aracena, Spain).</title>
        <authorList>
            <person name="Jurado V."/>
            <person name="Gutierrez-Patricio S."/>
            <person name="Gonzalez-Pimentel J.L."/>
            <person name="Miller A.Z."/>
            <person name="Laiz L."/>
            <person name="Saiz-Jimenez C."/>
        </authorList>
    </citation>
    <scope>NUCLEOTIDE SEQUENCE [LARGE SCALE GENOMIC DNA]</scope>
    <source>
        <strain evidence="2">1011MAR3C25</strain>
    </source>
</reference>
<evidence type="ECO:0000313" key="1">
    <source>
        <dbReference type="EMBL" id="RJE82371.1"/>
    </source>
</evidence>
<dbReference type="OrthoDB" id="7770931at2"/>
<protein>
    <submittedName>
        <fullName evidence="1">Uncharacterized protein</fullName>
    </submittedName>
</protein>
<organism evidence="1 2">
    <name type="scientific">Paracoccus onubensis</name>
    <dbReference type="NCBI Taxonomy" id="1675788"/>
    <lineage>
        <taxon>Bacteria</taxon>
        <taxon>Pseudomonadati</taxon>
        <taxon>Pseudomonadota</taxon>
        <taxon>Alphaproteobacteria</taxon>
        <taxon>Rhodobacterales</taxon>
        <taxon>Paracoccaceae</taxon>
        <taxon>Paracoccus</taxon>
    </lineage>
</organism>
<accession>A0A418SN32</accession>
<comment type="caution">
    <text evidence="1">The sequence shown here is derived from an EMBL/GenBank/DDBJ whole genome shotgun (WGS) entry which is preliminary data.</text>
</comment>
<gene>
    <name evidence="1" type="ORF">D3P04_19735</name>
</gene>